<evidence type="ECO:0000313" key="4">
    <source>
        <dbReference type="Proteomes" id="UP000652761"/>
    </source>
</evidence>
<accession>A0A843WVF3</accession>
<keyword evidence="4" id="KW-1185">Reference proteome</keyword>
<dbReference type="AlphaFoldDB" id="A0A843WVF3"/>
<sequence>MLLGVATWLLSRRADPSHLGAHRFKTKGCAPFPSLAVFFLFFLLLPLPSPLVFSGSFGCSWRGGDVPIVQGTCSWCLEQGGGGHSDVKAPTGETSQQRQGARRAEEMGR</sequence>
<protein>
    <submittedName>
        <fullName evidence="3">Uncharacterized protein</fullName>
    </submittedName>
</protein>
<gene>
    <name evidence="3" type="ORF">Taro_043326</name>
</gene>
<keyword evidence="2" id="KW-0812">Transmembrane</keyword>
<dbReference type="EMBL" id="NMUH01004671">
    <property type="protein sequence ID" value="MQM10428.1"/>
    <property type="molecule type" value="Genomic_DNA"/>
</dbReference>
<feature type="region of interest" description="Disordered" evidence="1">
    <location>
        <begin position="82"/>
        <end position="109"/>
    </location>
</feature>
<keyword evidence="2" id="KW-1133">Transmembrane helix</keyword>
<name>A0A843WVF3_COLES</name>
<evidence type="ECO:0000256" key="1">
    <source>
        <dbReference type="SAM" id="MobiDB-lite"/>
    </source>
</evidence>
<keyword evidence="2" id="KW-0472">Membrane</keyword>
<reference evidence="3" key="1">
    <citation type="submission" date="2017-07" db="EMBL/GenBank/DDBJ databases">
        <title>Taro Niue Genome Assembly and Annotation.</title>
        <authorList>
            <person name="Atibalentja N."/>
            <person name="Keating K."/>
            <person name="Fields C.J."/>
        </authorList>
    </citation>
    <scope>NUCLEOTIDE SEQUENCE</scope>
    <source>
        <strain evidence="3">Niue_2</strain>
        <tissue evidence="3">Leaf</tissue>
    </source>
</reference>
<feature type="transmembrane region" description="Helical" evidence="2">
    <location>
        <begin position="30"/>
        <end position="53"/>
    </location>
</feature>
<organism evidence="3 4">
    <name type="scientific">Colocasia esculenta</name>
    <name type="common">Wild taro</name>
    <name type="synonym">Arum esculentum</name>
    <dbReference type="NCBI Taxonomy" id="4460"/>
    <lineage>
        <taxon>Eukaryota</taxon>
        <taxon>Viridiplantae</taxon>
        <taxon>Streptophyta</taxon>
        <taxon>Embryophyta</taxon>
        <taxon>Tracheophyta</taxon>
        <taxon>Spermatophyta</taxon>
        <taxon>Magnoliopsida</taxon>
        <taxon>Liliopsida</taxon>
        <taxon>Araceae</taxon>
        <taxon>Aroideae</taxon>
        <taxon>Colocasieae</taxon>
        <taxon>Colocasia</taxon>
    </lineage>
</organism>
<dbReference type="Proteomes" id="UP000652761">
    <property type="component" value="Unassembled WGS sequence"/>
</dbReference>
<proteinExistence type="predicted"/>
<evidence type="ECO:0000313" key="3">
    <source>
        <dbReference type="EMBL" id="MQM10428.1"/>
    </source>
</evidence>
<evidence type="ECO:0000256" key="2">
    <source>
        <dbReference type="SAM" id="Phobius"/>
    </source>
</evidence>
<comment type="caution">
    <text evidence="3">The sequence shown here is derived from an EMBL/GenBank/DDBJ whole genome shotgun (WGS) entry which is preliminary data.</text>
</comment>